<dbReference type="EMBL" id="LR797247">
    <property type="protein sequence ID" value="CAB4196175.1"/>
    <property type="molecule type" value="Genomic_DNA"/>
</dbReference>
<evidence type="ECO:0000256" key="1">
    <source>
        <dbReference type="SAM" id="MobiDB-lite"/>
    </source>
</evidence>
<name>A0A6J5S925_9CAUD</name>
<dbReference type="EMBL" id="LR797504">
    <property type="protein sequence ID" value="CAB4221665.1"/>
    <property type="molecule type" value="Genomic_DNA"/>
</dbReference>
<protein>
    <submittedName>
        <fullName evidence="3">Uncharacterized protein</fullName>
    </submittedName>
</protein>
<accession>A0A6J5S925</accession>
<evidence type="ECO:0000313" key="4">
    <source>
        <dbReference type="EMBL" id="CAB4221665.1"/>
    </source>
</evidence>
<evidence type="ECO:0000313" key="3">
    <source>
        <dbReference type="EMBL" id="CAB4205509.1"/>
    </source>
</evidence>
<gene>
    <name evidence="2" type="ORF">UFOVP1286_69</name>
    <name evidence="3" type="ORF">UFOVP1407_6</name>
    <name evidence="4" type="ORF">UFOVP1640_66</name>
</gene>
<evidence type="ECO:0000313" key="2">
    <source>
        <dbReference type="EMBL" id="CAB4196175.1"/>
    </source>
</evidence>
<dbReference type="EMBL" id="LR797360">
    <property type="protein sequence ID" value="CAB4205509.1"/>
    <property type="molecule type" value="Genomic_DNA"/>
</dbReference>
<proteinExistence type="predicted"/>
<organism evidence="3">
    <name type="scientific">uncultured Caudovirales phage</name>
    <dbReference type="NCBI Taxonomy" id="2100421"/>
    <lineage>
        <taxon>Viruses</taxon>
        <taxon>Duplodnaviria</taxon>
        <taxon>Heunggongvirae</taxon>
        <taxon>Uroviricota</taxon>
        <taxon>Caudoviricetes</taxon>
        <taxon>Peduoviridae</taxon>
        <taxon>Maltschvirus</taxon>
        <taxon>Maltschvirus maltsch</taxon>
    </lineage>
</organism>
<sequence length="75" mass="8563">MTRKKRTVEFEEGWADELLADGLVTQEELNALMRGIVQMVETGQIVADSMAMEDLSEEEQQDIAELLNKPKDTRH</sequence>
<reference evidence="3" key="1">
    <citation type="submission" date="2020-05" db="EMBL/GenBank/DDBJ databases">
        <authorList>
            <person name="Chiriac C."/>
            <person name="Salcher M."/>
            <person name="Ghai R."/>
            <person name="Kavagutti S V."/>
        </authorList>
    </citation>
    <scope>NUCLEOTIDE SEQUENCE</scope>
</reference>
<feature type="region of interest" description="Disordered" evidence="1">
    <location>
        <begin position="56"/>
        <end position="75"/>
    </location>
</feature>